<name>V5IPJ3_NEUCR</name>
<protein>
    <submittedName>
        <fullName evidence="2">Uncharacterized protein</fullName>
    </submittedName>
</protein>
<evidence type="ECO:0000313" key="3">
    <source>
        <dbReference type="Proteomes" id="UP000001805"/>
    </source>
</evidence>
<reference evidence="2 3" key="1">
    <citation type="journal article" date="2003" name="Nature">
        <title>The genome sequence of the filamentous fungus Neurospora crassa.</title>
        <authorList>
            <person name="Galagan J.E."/>
            <person name="Calvo S.E."/>
            <person name="Borkovich K.A."/>
            <person name="Selker E.U."/>
            <person name="Read N.D."/>
            <person name="Jaffe D."/>
            <person name="FitzHugh W."/>
            <person name="Ma L.J."/>
            <person name="Smirnov S."/>
            <person name="Purcell S."/>
            <person name="Rehman B."/>
            <person name="Elkins T."/>
            <person name="Engels R."/>
            <person name="Wang S."/>
            <person name="Nielsen C.B."/>
            <person name="Butler J."/>
            <person name="Endrizzi M."/>
            <person name="Qui D."/>
            <person name="Ianakiev P."/>
            <person name="Bell-Pedersen D."/>
            <person name="Nelson M.A."/>
            <person name="Werner-Washburne M."/>
            <person name="Selitrennikoff C.P."/>
            <person name="Kinsey J.A."/>
            <person name="Braun E.L."/>
            <person name="Zelter A."/>
            <person name="Schulte U."/>
            <person name="Kothe G.O."/>
            <person name="Jedd G."/>
            <person name="Mewes W."/>
            <person name="Staben C."/>
            <person name="Marcotte E."/>
            <person name="Greenberg D."/>
            <person name="Roy A."/>
            <person name="Foley K."/>
            <person name="Naylor J."/>
            <person name="Stange-Thomann N."/>
            <person name="Barrett R."/>
            <person name="Gnerre S."/>
            <person name="Kamal M."/>
            <person name="Kamvysselis M."/>
            <person name="Mauceli E."/>
            <person name="Bielke C."/>
            <person name="Rudd S."/>
            <person name="Frishman D."/>
            <person name="Krystofova S."/>
            <person name="Rasmussen C."/>
            <person name="Metzenberg R.L."/>
            <person name="Perkins D.D."/>
            <person name="Kroken S."/>
            <person name="Cogoni C."/>
            <person name="Macino G."/>
            <person name="Catcheside D."/>
            <person name="Li W."/>
            <person name="Pratt R.J."/>
            <person name="Osmani S.A."/>
            <person name="DeSouza C.P."/>
            <person name="Glass L."/>
            <person name="Orbach M.J."/>
            <person name="Berglund J.A."/>
            <person name="Voelker R."/>
            <person name="Yarden O."/>
            <person name="Plamann M."/>
            <person name="Seiler S."/>
            <person name="Dunlap J."/>
            <person name="Radford A."/>
            <person name="Aramayo R."/>
            <person name="Natvig D.O."/>
            <person name="Alex L.A."/>
            <person name="Mannhaupt G."/>
            <person name="Ebbole D.J."/>
            <person name="Freitag M."/>
            <person name="Paulsen I."/>
            <person name="Sachs M.S."/>
            <person name="Lander E.S."/>
            <person name="Nusbaum C."/>
            <person name="Birren B."/>
        </authorList>
    </citation>
    <scope>NUCLEOTIDE SEQUENCE [LARGE SCALE GENOMIC DNA]</scope>
    <source>
        <strain evidence="3">ATCC 24698 / 74-OR23-1A / CBS 708.71 / DSM 1257 / FGSC 987</strain>
    </source>
</reference>
<evidence type="ECO:0000256" key="1">
    <source>
        <dbReference type="SAM" id="MobiDB-lite"/>
    </source>
</evidence>
<dbReference type="InParanoid" id="V5IPJ3"/>
<gene>
    <name evidence="2" type="ORF">NCU16562</name>
</gene>
<dbReference type="AlphaFoldDB" id="V5IPJ3"/>
<organism evidence="2 3">
    <name type="scientific">Neurospora crassa (strain ATCC 24698 / 74-OR23-1A / CBS 708.71 / DSM 1257 / FGSC 987)</name>
    <dbReference type="NCBI Taxonomy" id="367110"/>
    <lineage>
        <taxon>Eukaryota</taxon>
        <taxon>Fungi</taxon>
        <taxon>Dikarya</taxon>
        <taxon>Ascomycota</taxon>
        <taxon>Pezizomycotina</taxon>
        <taxon>Sordariomycetes</taxon>
        <taxon>Sordariomycetidae</taxon>
        <taxon>Sordariales</taxon>
        <taxon>Sordariaceae</taxon>
        <taxon>Neurospora</taxon>
    </lineage>
</organism>
<evidence type="ECO:0000313" key="2">
    <source>
        <dbReference type="EMBL" id="ESA43655.1"/>
    </source>
</evidence>
<dbReference type="EMBL" id="CM002237">
    <property type="protein sequence ID" value="ESA43655.1"/>
    <property type="molecule type" value="Genomic_DNA"/>
</dbReference>
<dbReference type="Proteomes" id="UP000001805">
    <property type="component" value="Chromosome 6, Linkage Group II"/>
</dbReference>
<accession>V5IPJ3</accession>
<keyword evidence="3" id="KW-1185">Reference proteome</keyword>
<feature type="region of interest" description="Disordered" evidence="1">
    <location>
        <begin position="106"/>
        <end position="130"/>
    </location>
</feature>
<feature type="compositionally biased region" description="Polar residues" evidence="1">
    <location>
        <begin position="109"/>
        <end position="118"/>
    </location>
</feature>
<dbReference type="RefSeq" id="XP_011393700.1">
    <property type="nucleotide sequence ID" value="XM_011395398.1"/>
</dbReference>
<sequence>MLWSGAFVMPTLDFHQQTPNGAMCRGTQETRFELLPTRCCVMLPDCVIVRESDTVLCPPVWSFVIRSTTYGFDTRRSVIVEWWIANPNRFQPTTMSAAKLIEKKGRLPPSTTQSSNVMAPSHHRRPAAKTPSMSWYPARAADVVFGQTCRCNASEEHLPTEQLNFSHCL</sequence>
<dbReference type="VEuPathDB" id="FungiDB:NCU16562"/>
<dbReference type="KEGG" id="ncr:NCU16562"/>
<dbReference type="GeneID" id="23569532"/>
<proteinExistence type="predicted"/>